<dbReference type="InterPro" id="IPR000424">
    <property type="entry name" value="Primosome_PriB/ssb"/>
</dbReference>
<dbReference type="SUPFAM" id="SSF50249">
    <property type="entry name" value="Nucleic acid-binding proteins"/>
    <property type="match status" value="1"/>
</dbReference>
<keyword evidence="1 2" id="KW-0238">DNA-binding</keyword>
<dbReference type="Proteomes" id="UP000679126">
    <property type="component" value="Unassembled WGS sequence"/>
</dbReference>
<evidence type="ECO:0000313" key="6">
    <source>
        <dbReference type="Proteomes" id="UP000679126"/>
    </source>
</evidence>
<dbReference type="NCBIfam" id="TIGR00621">
    <property type="entry name" value="ssb"/>
    <property type="match status" value="1"/>
</dbReference>
<dbReference type="Pfam" id="PF00436">
    <property type="entry name" value="SSB"/>
    <property type="match status" value="1"/>
</dbReference>
<evidence type="ECO:0000256" key="3">
    <source>
        <dbReference type="RuleBase" id="RU000524"/>
    </source>
</evidence>
<organism evidence="5 6">
    <name type="scientific">Chitinophaga chungangae</name>
    <dbReference type="NCBI Taxonomy" id="2821488"/>
    <lineage>
        <taxon>Bacteria</taxon>
        <taxon>Pseudomonadati</taxon>
        <taxon>Bacteroidota</taxon>
        <taxon>Chitinophagia</taxon>
        <taxon>Chitinophagales</taxon>
        <taxon>Chitinophagaceae</taxon>
        <taxon>Chitinophaga</taxon>
    </lineage>
</organism>
<evidence type="ECO:0000256" key="1">
    <source>
        <dbReference type="ARBA" id="ARBA00023125"/>
    </source>
</evidence>
<accession>A0ABS3YKB6</accession>
<comment type="caution">
    <text evidence="5">The sequence shown here is derived from an EMBL/GenBank/DDBJ whole genome shotgun (WGS) entry which is preliminary data.</text>
</comment>
<gene>
    <name evidence="5" type="ORF">J7I43_23090</name>
</gene>
<dbReference type="CDD" id="cd04496">
    <property type="entry name" value="SSB_OBF"/>
    <property type="match status" value="1"/>
</dbReference>
<proteinExistence type="predicted"/>
<dbReference type="InterPro" id="IPR012340">
    <property type="entry name" value="NA-bd_OB-fold"/>
</dbReference>
<name>A0ABS3YKB6_9BACT</name>
<evidence type="ECO:0000256" key="2">
    <source>
        <dbReference type="PIRNR" id="PIRNR002070"/>
    </source>
</evidence>
<dbReference type="GO" id="GO:0003677">
    <property type="term" value="F:DNA binding"/>
    <property type="evidence" value="ECO:0007669"/>
    <property type="project" value="UniProtKB-KW"/>
</dbReference>
<sequence>MNTVNDKKVLNFSVAHNERFKNAAGEVQERTIWANCALWAPNAIGPYLVQGTYVYVEGTPYIEMYTDKKGQQAVSLKLRVTNVQLLASAQRPDDKSDGGKAMGEPEQPMDDLPF</sequence>
<evidence type="ECO:0000313" key="5">
    <source>
        <dbReference type="EMBL" id="MBO9155132.1"/>
    </source>
</evidence>
<dbReference type="Gene3D" id="2.40.50.140">
    <property type="entry name" value="Nucleic acid-binding proteins"/>
    <property type="match status" value="1"/>
</dbReference>
<reference evidence="6" key="1">
    <citation type="submission" date="2021-03" db="EMBL/GenBank/DDBJ databases">
        <title>Assistant Professor.</title>
        <authorList>
            <person name="Huq M.A."/>
        </authorList>
    </citation>
    <scope>NUCLEOTIDE SEQUENCE [LARGE SCALE GENOMIC DNA]</scope>
    <source>
        <strain evidence="6">MAH-28</strain>
    </source>
</reference>
<dbReference type="EMBL" id="JAGHKP010000004">
    <property type="protein sequence ID" value="MBO9155132.1"/>
    <property type="molecule type" value="Genomic_DNA"/>
</dbReference>
<keyword evidence="6" id="KW-1185">Reference proteome</keyword>
<evidence type="ECO:0000256" key="4">
    <source>
        <dbReference type="SAM" id="MobiDB-lite"/>
    </source>
</evidence>
<dbReference type="PIRSF" id="PIRSF002070">
    <property type="entry name" value="SSB"/>
    <property type="match status" value="1"/>
</dbReference>
<protein>
    <recommendedName>
        <fullName evidence="2 3">Single-stranded DNA-binding protein</fullName>
    </recommendedName>
</protein>
<dbReference type="InterPro" id="IPR011344">
    <property type="entry name" value="ssDNA-bd"/>
</dbReference>
<dbReference type="PROSITE" id="PS50935">
    <property type="entry name" value="SSB"/>
    <property type="match status" value="1"/>
</dbReference>
<feature type="region of interest" description="Disordered" evidence="4">
    <location>
        <begin position="87"/>
        <end position="114"/>
    </location>
</feature>